<keyword evidence="2" id="KW-0963">Cytoplasm</keyword>
<dbReference type="Proteomes" id="UP000321532">
    <property type="component" value="Unassembled WGS sequence"/>
</dbReference>
<dbReference type="HAMAP" id="MF_00336">
    <property type="entry name" value="BioD"/>
    <property type="match status" value="1"/>
</dbReference>
<feature type="binding site" evidence="2">
    <location>
        <position position="16"/>
    </location>
    <ligand>
        <name>Mg(2+)</name>
        <dbReference type="ChEBI" id="CHEBI:18420"/>
    </ligand>
</feature>
<keyword evidence="2" id="KW-0547">Nucleotide-binding</keyword>
<dbReference type="SUPFAM" id="SSF52540">
    <property type="entry name" value="P-loop containing nucleoside triphosphate hydrolases"/>
    <property type="match status" value="1"/>
</dbReference>
<keyword evidence="2" id="KW-0067">ATP-binding</keyword>
<protein>
    <recommendedName>
        <fullName evidence="2">ATP-dependent dethiobiotin synthetase BioD</fullName>
        <ecNumber evidence="2">6.3.3.3</ecNumber>
    </recommendedName>
    <alternativeName>
        <fullName evidence="2">DTB synthetase</fullName>
        <shortName evidence="2">DTBS</shortName>
    </alternativeName>
    <alternativeName>
        <fullName evidence="2">Dethiobiotin synthase</fullName>
    </alternativeName>
</protein>
<dbReference type="OrthoDB" id="9802097at2"/>
<dbReference type="AlphaFoldDB" id="A0A512B079"/>
<dbReference type="Gene3D" id="3.40.50.300">
    <property type="entry name" value="P-loop containing nucleotide triphosphate hydrolases"/>
    <property type="match status" value="1"/>
</dbReference>
<dbReference type="GO" id="GO:0005524">
    <property type="term" value="F:ATP binding"/>
    <property type="evidence" value="ECO:0007669"/>
    <property type="project" value="UniProtKB-UniRule"/>
</dbReference>
<dbReference type="PANTHER" id="PTHR43210:SF5">
    <property type="entry name" value="DETHIOBIOTIN SYNTHETASE"/>
    <property type="match status" value="1"/>
</dbReference>
<proteinExistence type="inferred from homology"/>
<comment type="caution">
    <text evidence="2">Lacks conserved residue(s) required for the propagation of feature annotation.</text>
</comment>
<feature type="binding site" evidence="2">
    <location>
        <position position="36"/>
    </location>
    <ligand>
        <name>substrate</name>
    </ligand>
</feature>
<keyword evidence="2" id="KW-0479">Metal-binding</keyword>
<comment type="subcellular location">
    <subcellularLocation>
        <location evidence="2">Cytoplasm</location>
    </subcellularLocation>
</comment>
<gene>
    <name evidence="2 3" type="primary">bioD</name>
    <name evidence="3" type="ORF">AAE02nite_30370</name>
</gene>
<feature type="binding site" evidence="2">
    <location>
        <begin position="99"/>
        <end position="102"/>
    </location>
    <ligand>
        <name>ATP</name>
        <dbReference type="ChEBI" id="CHEBI:30616"/>
    </ligand>
</feature>
<feature type="binding site" evidence="2">
    <location>
        <position position="43"/>
    </location>
    <ligand>
        <name>ATP</name>
        <dbReference type="ChEBI" id="CHEBI:30616"/>
    </ligand>
</feature>
<organism evidence="3 4">
    <name type="scientific">Adhaeribacter aerolatus</name>
    <dbReference type="NCBI Taxonomy" id="670289"/>
    <lineage>
        <taxon>Bacteria</taxon>
        <taxon>Pseudomonadati</taxon>
        <taxon>Bacteroidota</taxon>
        <taxon>Cytophagia</taxon>
        <taxon>Cytophagales</taxon>
        <taxon>Hymenobacteraceae</taxon>
        <taxon>Adhaeribacter</taxon>
    </lineage>
</organism>
<dbReference type="UniPathway" id="UPA00078">
    <property type="reaction ID" value="UER00161"/>
</dbReference>
<feature type="binding site" evidence="2">
    <location>
        <position position="99"/>
    </location>
    <ligand>
        <name>Mg(2+)</name>
        <dbReference type="ChEBI" id="CHEBI:18420"/>
    </ligand>
</feature>
<dbReference type="InterPro" id="IPR004472">
    <property type="entry name" value="DTB_synth_BioD"/>
</dbReference>
<dbReference type="InterPro" id="IPR027417">
    <property type="entry name" value="P-loop_NTPase"/>
</dbReference>
<evidence type="ECO:0000313" key="3">
    <source>
        <dbReference type="EMBL" id="GEO05373.1"/>
    </source>
</evidence>
<sequence>MKRIFVTGIGTEVGKTVVSAILTEALEADYWKPVQSGAETDSDTETVKALIQNRKSFFHPEAYRLPLPLSPHEAAEAAGVNILLENIKLPSTANHLIIEGAGGLFVPLNQKDLIVDLLPAFGCEVVLVSRNYLGSINHTLLTWEALKIRNIKVLGLVFNGEPNAATENFILNYTGIPKLLSVLPEKALTPEIIVGYARQLRESLKSL</sequence>
<reference evidence="3 4" key="1">
    <citation type="submission" date="2019-07" db="EMBL/GenBank/DDBJ databases">
        <title>Whole genome shotgun sequence of Adhaeribacter aerolatus NBRC 106133.</title>
        <authorList>
            <person name="Hosoyama A."/>
            <person name="Uohara A."/>
            <person name="Ohji S."/>
            <person name="Ichikawa N."/>
        </authorList>
    </citation>
    <scope>NUCLEOTIDE SEQUENCE [LARGE SCALE GENOMIC DNA]</scope>
    <source>
        <strain evidence="3 4">NBRC 106133</strain>
    </source>
</reference>
<comment type="function">
    <text evidence="2">Catalyzes a mechanistically unusual reaction, the ATP-dependent insertion of CO2 between the N7 and N8 nitrogen atoms of 7,8-diaminopelargonic acid (DAPA, also called 7,8-diammoniononanoate) to form a ureido ring.</text>
</comment>
<comment type="cofactor">
    <cofactor evidence="2">
        <name>Mg(2+)</name>
        <dbReference type="ChEBI" id="CHEBI:18420"/>
    </cofactor>
</comment>
<dbReference type="EMBL" id="BJYS01000023">
    <property type="protein sequence ID" value="GEO05373.1"/>
    <property type="molecule type" value="Genomic_DNA"/>
</dbReference>
<feature type="active site" evidence="2">
    <location>
        <position position="32"/>
    </location>
</feature>
<feature type="binding site" evidence="2">
    <location>
        <position position="185"/>
    </location>
    <ligand>
        <name>ATP</name>
        <dbReference type="ChEBI" id="CHEBI:30616"/>
    </ligand>
</feature>
<evidence type="ECO:0000313" key="4">
    <source>
        <dbReference type="Proteomes" id="UP000321532"/>
    </source>
</evidence>
<comment type="caution">
    <text evidence="3">The sequence shown here is derived from an EMBL/GenBank/DDBJ whole genome shotgun (WGS) entry which is preliminary data.</text>
</comment>
<keyword evidence="2" id="KW-0436">Ligase</keyword>
<dbReference type="CDD" id="cd03109">
    <property type="entry name" value="DTBS"/>
    <property type="match status" value="1"/>
</dbReference>
<dbReference type="NCBIfam" id="TIGR00347">
    <property type="entry name" value="bioD"/>
    <property type="match status" value="1"/>
</dbReference>
<dbReference type="RefSeq" id="WP_146899215.1">
    <property type="nucleotide sequence ID" value="NZ_BJYS01000023.1"/>
</dbReference>
<evidence type="ECO:0000256" key="1">
    <source>
        <dbReference type="ARBA" id="ARBA00022756"/>
    </source>
</evidence>
<dbReference type="PANTHER" id="PTHR43210">
    <property type="entry name" value="DETHIOBIOTIN SYNTHETASE"/>
    <property type="match status" value="1"/>
</dbReference>
<feature type="binding site" evidence="2">
    <location>
        <begin position="12"/>
        <end position="17"/>
    </location>
    <ligand>
        <name>ATP</name>
        <dbReference type="ChEBI" id="CHEBI:30616"/>
    </ligand>
</feature>
<dbReference type="EC" id="6.3.3.3" evidence="2"/>
<comment type="subunit">
    <text evidence="2">Homodimer.</text>
</comment>
<dbReference type="GO" id="GO:0000287">
    <property type="term" value="F:magnesium ion binding"/>
    <property type="evidence" value="ECO:0007669"/>
    <property type="project" value="UniProtKB-UniRule"/>
</dbReference>
<feature type="binding site" evidence="2">
    <location>
        <position position="43"/>
    </location>
    <ligand>
        <name>Mg(2+)</name>
        <dbReference type="ChEBI" id="CHEBI:18420"/>
    </ligand>
</feature>
<dbReference type="GO" id="GO:0005829">
    <property type="term" value="C:cytosol"/>
    <property type="evidence" value="ECO:0007669"/>
    <property type="project" value="TreeGrafter"/>
</dbReference>
<keyword evidence="4" id="KW-1185">Reference proteome</keyword>
<accession>A0A512B079</accession>
<dbReference type="Pfam" id="PF13500">
    <property type="entry name" value="AAA_26"/>
    <property type="match status" value="1"/>
</dbReference>
<comment type="pathway">
    <text evidence="2">Cofactor biosynthesis; biotin biosynthesis; biotin from 7,8-diaminononanoate: step 1/2.</text>
</comment>
<name>A0A512B079_9BACT</name>
<evidence type="ECO:0000256" key="2">
    <source>
        <dbReference type="HAMAP-Rule" id="MF_00336"/>
    </source>
</evidence>
<dbReference type="GO" id="GO:0004141">
    <property type="term" value="F:dethiobiotin synthase activity"/>
    <property type="evidence" value="ECO:0007669"/>
    <property type="project" value="UniProtKB-UniRule"/>
</dbReference>
<comment type="catalytic activity">
    <reaction evidence="2">
        <text>(7R,8S)-7,8-diammoniononanoate + CO2 + ATP = (4R,5S)-dethiobiotin + ADP + phosphate + 3 H(+)</text>
        <dbReference type="Rhea" id="RHEA:15805"/>
        <dbReference type="ChEBI" id="CHEBI:15378"/>
        <dbReference type="ChEBI" id="CHEBI:16526"/>
        <dbReference type="ChEBI" id="CHEBI:30616"/>
        <dbReference type="ChEBI" id="CHEBI:43474"/>
        <dbReference type="ChEBI" id="CHEBI:149469"/>
        <dbReference type="ChEBI" id="CHEBI:149473"/>
        <dbReference type="ChEBI" id="CHEBI:456216"/>
        <dbReference type="EC" id="6.3.3.3"/>
    </reaction>
</comment>
<dbReference type="GO" id="GO:0009102">
    <property type="term" value="P:biotin biosynthetic process"/>
    <property type="evidence" value="ECO:0007669"/>
    <property type="project" value="UniProtKB-UniRule"/>
</dbReference>
<comment type="similarity">
    <text evidence="2">Belongs to the dethiobiotin synthetase family.</text>
</comment>
<keyword evidence="1 2" id="KW-0093">Biotin biosynthesis</keyword>
<keyword evidence="2" id="KW-0460">Magnesium</keyword>
<dbReference type="PIRSF" id="PIRSF006755">
    <property type="entry name" value="DTB_synth"/>
    <property type="match status" value="1"/>
</dbReference>